<proteinExistence type="predicted"/>
<protein>
    <recommendedName>
        <fullName evidence="3">MATH domain-containing protein</fullName>
    </recommendedName>
</protein>
<dbReference type="CDD" id="cd00121">
    <property type="entry name" value="MATH"/>
    <property type="match status" value="1"/>
</dbReference>
<sequence>MEDHFRVETIVKFTWTIKNFYELVECRGLHSETFFTGRIMITPKAANTGKGLSIYLDAVYIANAKTRYAGFKLSLINEFCRKKTKTRTKNKHLFSSENVKFGYKSFISSDEFLSPNNGFLVDNTCTIVAEVFGYDDQNTDTNDDNYQHDENTDTNDDESPKDNVLVDFKGLCRIEKEFVQLLEKVCSRRPNLVESHKKRNMSQKFNEWSFTTLGKVLQFLKTKKVKDMMNDDACKELQDLWEELEIEHVESALGTKNYMEKRGMKVKRLKGTVVALEGEVKSLKEKMIVAGRGLEKARRELVKEEEGYVARDLNDELACEIL</sequence>
<feature type="region of interest" description="Disordered" evidence="2">
    <location>
        <begin position="136"/>
        <end position="162"/>
    </location>
</feature>
<dbReference type="EMBL" id="SDMP01000002">
    <property type="protein sequence ID" value="RYR71600.1"/>
    <property type="molecule type" value="Genomic_DNA"/>
</dbReference>
<dbReference type="InterPro" id="IPR050804">
    <property type="entry name" value="MCC"/>
</dbReference>
<reference evidence="4 5" key="1">
    <citation type="submission" date="2019-01" db="EMBL/GenBank/DDBJ databases">
        <title>Sequencing of cultivated peanut Arachis hypogaea provides insights into genome evolution and oil improvement.</title>
        <authorList>
            <person name="Chen X."/>
        </authorList>
    </citation>
    <scope>NUCLEOTIDE SEQUENCE [LARGE SCALE GENOMIC DNA]</scope>
    <source>
        <strain evidence="5">cv. Fuhuasheng</strain>
        <tissue evidence="4">Leaves</tissue>
    </source>
</reference>
<keyword evidence="1" id="KW-0175">Coiled coil</keyword>
<dbReference type="AlphaFoldDB" id="A0A445E812"/>
<dbReference type="InterPro" id="IPR008974">
    <property type="entry name" value="TRAF-like"/>
</dbReference>
<evidence type="ECO:0000313" key="4">
    <source>
        <dbReference type="EMBL" id="RYR71600.1"/>
    </source>
</evidence>
<feature type="domain" description="MATH" evidence="3">
    <location>
        <begin position="10"/>
        <end position="131"/>
    </location>
</feature>
<organism evidence="4 5">
    <name type="scientific">Arachis hypogaea</name>
    <name type="common">Peanut</name>
    <dbReference type="NCBI Taxonomy" id="3818"/>
    <lineage>
        <taxon>Eukaryota</taxon>
        <taxon>Viridiplantae</taxon>
        <taxon>Streptophyta</taxon>
        <taxon>Embryophyta</taxon>
        <taxon>Tracheophyta</taxon>
        <taxon>Spermatophyta</taxon>
        <taxon>Magnoliopsida</taxon>
        <taxon>eudicotyledons</taxon>
        <taxon>Gunneridae</taxon>
        <taxon>Pentapetalae</taxon>
        <taxon>rosids</taxon>
        <taxon>fabids</taxon>
        <taxon>Fabales</taxon>
        <taxon>Fabaceae</taxon>
        <taxon>Papilionoideae</taxon>
        <taxon>50 kb inversion clade</taxon>
        <taxon>dalbergioids sensu lato</taxon>
        <taxon>Dalbergieae</taxon>
        <taxon>Pterocarpus clade</taxon>
        <taxon>Arachis</taxon>
    </lineage>
</organism>
<evidence type="ECO:0000256" key="2">
    <source>
        <dbReference type="SAM" id="MobiDB-lite"/>
    </source>
</evidence>
<dbReference type="STRING" id="3818.A0A445E812"/>
<evidence type="ECO:0000256" key="1">
    <source>
        <dbReference type="ARBA" id="ARBA00023054"/>
    </source>
</evidence>
<dbReference type="Gene3D" id="2.60.210.10">
    <property type="entry name" value="Apoptosis, Tumor Necrosis Factor Receptor Associated Protein 2, Chain A"/>
    <property type="match status" value="1"/>
</dbReference>
<keyword evidence="5" id="KW-1185">Reference proteome</keyword>
<evidence type="ECO:0000259" key="3">
    <source>
        <dbReference type="PROSITE" id="PS50144"/>
    </source>
</evidence>
<dbReference type="PROSITE" id="PS50144">
    <property type="entry name" value="MATH"/>
    <property type="match status" value="1"/>
</dbReference>
<accession>A0A445E812</accession>
<dbReference type="SUPFAM" id="SSF49599">
    <property type="entry name" value="TRAF domain-like"/>
    <property type="match status" value="1"/>
</dbReference>
<dbReference type="PANTHER" id="PTHR46236">
    <property type="entry name" value="TRAF-LIKE SUPERFAMILY PROTEIN"/>
    <property type="match status" value="1"/>
</dbReference>
<comment type="caution">
    <text evidence="4">The sequence shown here is derived from an EMBL/GenBank/DDBJ whole genome shotgun (WGS) entry which is preliminary data.</text>
</comment>
<dbReference type="Pfam" id="PF22486">
    <property type="entry name" value="MATH_2"/>
    <property type="match status" value="1"/>
</dbReference>
<dbReference type="InterPro" id="IPR002083">
    <property type="entry name" value="MATH/TRAF_dom"/>
</dbReference>
<dbReference type="Proteomes" id="UP000289738">
    <property type="component" value="Chromosome A02"/>
</dbReference>
<gene>
    <name evidence="4" type="ORF">Ahy_A02g005837</name>
</gene>
<name>A0A445E812_ARAHY</name>
<dbReference type="PANTHER" id="PTHR46236:SF35">
    <property type="entry name" value="MATH DOMAIN-CONTAINING PROTEIN"/>
    <property type="match status" value="1"/>
</dbReference>
<evidence type="ECO:0000313" key="5">
    <source>
        <dbReference type="Proteomes" id="UP000289738"/>
    </source>
</evidence>